<evidence type="ECO:0000313" key="2">
    <source>
        <dbReference type="EMBL" id="SMG43349.1"/>
    </source>
</evidence>
<evidence type="ECO:0000313" key="3">
    <source>
        <dbReference type="Proteomes" id="UP000193804"/>
    </source>
</evidence>
<organism evidence="2 3">
    <name type="scientific">Marivirga sericea</name>
    <dbReference type="NCBI Taxonomy" id="1028"/>
    <lineage>
        <taxon>Bacteria</taxon>
        <taxon>Pseudomonadati</taxon>
        <taxon>Bacteroidota</taxon>
        <taxon>Cytophagia</taxon>
        <taxon>Cytophagales</taxon>
        <taxon>Marivirgaceae</taxon>
        <taxon>Marivirga</taxon>
    </lineage>
</organism>
<dbReference type="EMBL" id="FXAW01000006">
    <property type="protein sequence ID" value="SMG43349.1"/>
    <property type="molecule type" value="Genomic_DNA"/>
</dbReference>
<accession>A0A1X7KQ47</accession>
<dbReference type="RefSeq" id="WP_085518168.1">
    <property type="nucleotide sequence ID" value="NZ_FXAW01000006.1"/>
</dbReference>
<keyword evidence="1" id="KW-0472">Membrane</keyword>
<gene>
    <name evidence="2" type="ORF">SAMN05661096_03017</name>
</gene>
<feature type="transmembrane region" description="Helical" evidence="1">
    <location>
        <begin position="125"/>
        <end position="146"/>
    </location>
</feature>
<keyword evidence="1" id="KW-0812">Transmembrane</keyword>
<feature type="transmembrane region" description="Helical" evidence="1">
    <location>
        <begin position="101"/>
        <end position="119"/>
    </location>
</feature>
<sequence>MQLWPAKSEMFLSPHKQDEIIRRMKLAVKPVKFQSFKNRSLGDFEEEAFLFNGHVGKGGFAISQIVSRPNNFLPLIKGNIEGGESGSLVHLEFGLFPSIKYFLIFWIVLMLLFSFISIAQNDDLLTIVFPLIILFASYALIISRFYDAYQKSRKELMRLIG</sequence>
<dbReference type="Proteomes" id="UP000193804">
    <property type="component" value="Unassembled WGS sequence"/>
</dbReference>
<keyword evidence="3" id="KW-1185">Reference proteome</keyword>
<keyword evidence="1" id="KW-1133">Transmembrane helix</keyword>
<protein>
    <submittedName>
        <fullName evidence="2">Uncharacterized protein</fullName>
    </submittedName>
</protein>
<name>A0A1X7KQ47_9BACT</name>
<dbReference type="AlphaFoldDB" id="A0A1X7KQ47"/>
<dbReference type="STRING" id="1028.SAMN05661096_03017"/>
<evidence type="ECO:0000256" key="1">
    <source>
        <dbReference type="SAM" id="Phobius"/>
    </source>
</evidence>
<reference evidence="3" key="1">
    <citation type="submission" date="2017-04" db="EMBL/GenBank/DDBJ databases">
        <authorList>
            <person name="Varghese N."/>
            <person name="Submissions S."/>
        </authorList>
    </citation>
    <scope>NUCLEOTIDE SEQUENCE [LARGE SCALE GENOMIC DNA]</scope>
    <source>
        <strain evidence="3">DSM 4125</strain>
    </source>
</reference>
<proteinExistence type="predicted"/>